<name>A0A291LZ49_9RHOB</name>
<evidence type="ECO:0000313" key="1">
    <source>
        <dbReference type="EMBL" id="ATI42023.1"/>
    </source>
</evidence>
<dbReference type="KEGG" id="cmag:CBW24_08400"/>
<reference evidence="1 2" key="1">
    <citation type="submission" date="2017-05" db="EMBL/GenBank/DDBJ databases">
        <title>Comparative genomic and metabolic analysis of manganese-oxidizing mechanisms in Celeribater manganoxidans DY25T: its adaption to the environment of polymetallic nodule.</title>
        <authorList>
            <person name="Wang X."/>
        </authorList>
    </citation>
    <scope>NUCLEOTIDE SEQUENCE [LARGE SCALE GENOMIC DNA]</scope>
    <source>
        <strain evidence="1 2">DY25</strain>
    </source>
</reference>
<dbReference type="EMBL" id="CP021404">
    <property type="protein sequence ID" value="ATI42023.1"/>
    <property type="molecule type" value="Genomic_DNA"/>
</dbReference>
<organism evidence="1 2">
    <name type="scientific">Pacificitalea manganoxidans</name>
    <dbReference type="NCBI Taxonomy" id="1411902"/>
    <lineage>
        <taxon>Bacteria</taxon>
        <taxon>Pseudomonadati</taxon>
        <taxon>Pseudomonadota</taxon>
        <taxon>Alphaproteobacteria</taxon>
        <taxon>Rhodobacterales</taxon>
        <taxon>Paracoccaceae</taxon>
        <taxon>Pacificitalea</taxon>
    </lineage>
</organism>
<proteinExistence type="predicted"/>
<evidence type="ECO:0000313" key="2">
    <source>
        <dbReference type="Proteomes" id="UP000219050"/>
    </source>
</evidence>
<dbReference type="Proteomes" id="UP000219050">
    <property type="component" value="Chromosome"/>
</dbReference>
<dbReference type="AlphaFoldDB" id="A0A291LZ49"/>
<accession>A0A291LZ49</accession>
<gene>
    <name evidence="1" type="ORF">CBW24_08400</name>
</gene>
<protein>
    <submittedName>
        <fullName evidence="1">Uncharacterized protein</fullName>
    </submittedName>
</protein>
<keyword evidence="2" id="KW-1185">Reference proteome</keyword>
<sequence length="201" mass="20933">MLGDSMFNITLQAAVGASLYPIAHVGVGAVMLMAQAAYADDFSFDPMIVAPFGDTDALLAVTGTGPDTLIGGALLMQASAEAPESSRIRRPARRPEPVVIDGSAILDTAQARSAVGASHLSVEFVGAEVRSAEDELLGYIEQVRPYEKAQLALIVAPAEGLGVEVSTFTLAVPNDALTGGVLHTAITRDTLVERLQELADD</sequence>